<dbReference type="VEuPathDB" id="TriTrypDB:BSAL_68060"/>
<dbReference type="InterPro" id="IPR011009">
    <property type="entry name" value="Kinase-like_dom_sf"/>
</dbReference>
<reference evidence="8" key="1">
    <citation type="submission" date="2015-09" db="EMBL/GenBank/DDBJ databases">
        <authorList>
            <consortium name="Pathogen Informatics"/>
        </authorList>
    </citation>
    <scope>NUCLEOTIDE SEQUENCE [LARGE SCALE GENOMIC DNA]</scope>
    <source>
        <strain evidence="8">Lake Konstanz</strain>
    </source>
</reference>
<keyword evidence="3 7" id="KW-0418">Kinase</keyword>
<evidence type="ECO:0000256" key="5">
    <source>
        <dbReference type="SAM" id="MobiDB-lite"/>
    </source>
</evidence>
<evidence type="ECO:0000259" key="6">
    <source>
        <dbReference type="PROSITE" id="PS50011"/>
    </source>
</evidence>
<organism evidence="7 8">
    <name type="scientific">Bodo saltans</name>
    <name type="common">Flagellated protozoan</name>
    <dbReference type="NCBI Taxonomy" id="75058"/>
    <lineage>
        <taxon>Eukaryota</taxon>
        <taxon>Discoba</taxon>
        <taxon>Euglenozoa</taxon>
        <taxon>Kinetoplastea</taxon>
        <taxon>Metakinetoplastina</taxon>
        <taxon>Eubodonida</taxon>
        <taxon>Bodonidae</taxon>
        <taxon>Bodo</taxon>
    </lineage>
</organism>
<dbReference type="EMBL" id="CYKH01000465">
    <property type="protein sequence ID" value="CUF96672.1"/>
    <property type="molecule type" value="Genomic_DNA"/>
</dbReference>
<evidence type="ECO:0000256" key="2">
    <source>
        <dbReference type="ARBA" id="ARBA00022741"/>
    </source>
</evidence>
<keyword evidence="4" id="KW-0067">ATP-binding</keyword>
<evidence type="ECO:0000313" key="7">
    <source>
        <dbReference type="EMBL" id="CUF96672.1"/>
    </source>
</evidence>
<dbReference type="SUPFAM" id="SSF56112">
    <property type="entry name" value="Protein kinase-like (PK-like)"/>
    <property type="match status" value="1"/>
</dbReference>
<keyword evidence="2" id="KW-0547">Nucleotide-binding</keyword>
<dbReference type="PROSITE" id="PS50011">
    <property type="entry name" value="PROTEIN_KINASE_DOM"/>
    <property type="match status" value="1"/>
</dbReference>
<proteinExistence type="predicted"/>
<gene>
    <name evidence="7" type="ORF">BSAL_68060</name>
</gene>
<dbReference type="PANTHER" id="PTHR48016">
    <property type="entry name" value="MAP KINASE KINASE KINASE SSK2-RELATED-RELATED"/>
    <property type="match status" value="1"/>
</dbReference>
<feature type="compositionally biased region" description="Low complexity" evidence="5">
    <location>
        <begin position="79"/>
        <end position="95"/>
    </location>
</feature>
<dbReference type="SMART" id="SM00220">
    <property type="entry name" value="S_TKc"/>
    <property type="match status" value="1"/>
</dbReference>
<dbReference type="InterPro" id="IPR050538">
    <property type="entry name" value="MAP_kinase_kinase_kinase"/>
</dbReference>
<dbReference type="GO" id="GO:0005524">
    <property type="term" value="F:ATP binding"/>
    <property type="evidence" value="ECO:0007669"/>
    <property type="project" value="UniProtKB-KW"/>
</dbReference>
<name>A0A0S4IV23_BODSA</name>
<keyword evidence="8" id="KW-1185">Reference proteome</keyword>
<feature type="region of interest" description="Disordered" evidence="5">
    <location>
        <begin position="58"/>
        <end position="95"/>
    </location>
</feature>
<dbReference type="AlphaFoldDB" id="A0A0S4IV23"/>
<evidence type="ECO:0000256" key="1">
    <source>
        <dbReference type="ARBA" id="ARBA00022679"/>
    </source>
</evidence>
<protein>
    <submittedName>
        <fullName evidence="7">Protein kinase, putative</fullName>
    </submittedName>
</protein>
<accession>A0A0S4IV23</accession>
<dbReference type="InterPro" id="IPR000719">
    <property type="entry name" value="Prot_kinase_dom"/>
</dbReference>
<dbReference type="PANTHER" id="PTHR48016:SF56">
    <property type="entry name" value="MAPKK KINASE"/>
    <property type="match status" value="1"/>
</dbReference>
<dbReference type="GO" id="GO:0004672">
    <property type="term" value="F:protein kinase activity"/>
    <property type="evidence" value="ECO:0007669"/>
    <property type="project" value="InterPro"/>
</dbReference>
<evidence type="ECO:0000313" key="8">
    <source>
        <dbReference type="Proteomes" id="UP000051952"/>
    </source>
</evidence>
<feature type="domain" description="Protein kinase" evidence="6">
    <location>
        <begin position="381"/>
        <end position="646"/>
    </location>
</feature>
<evidence type="ECO:0000256" key="4">
    <source>
        <dbReference type="ARBA" id="ARBA00022840"/>
    </source>
</evidence>
<feature type="region of interest" description="Disordered" evidence="5">
    <location>
        <begin position="150"/>
        <end position="172"/>
    </location>
</feature>
<evidence type="ECO:0000256" key="3">
    <source>
        <dbReference type="ARBA" id="ARBA00022777"/>
    </source>
</evidence>
<dbReference type="Proteomes" id="UP000051952">
    <property type="component" value="Unassembled WGS sequence"/>
</dbReference>
<dbReference type="Gene3D" id="1.10.510.10">
    <property type="entry name" value="Transferase(Phosphotransferase) domain 1"/>
    <property type="match status" value="1"/>
</dbReference>
<sequence>MGCGASSEGAGRSVDIVVSSPVNTNMALDCNLDSSMKRRNRPNVQLLSTTAEVCTPGMFTTSTGSNPPSPHYQGPSFVQSTPQASQAPQSPSLMSPQDITPHVVVQPSTLCSPQPQNPPISITDSLNLITGTIPFQRKTFLIPAVEIDGDSQVSPRAKPPLSQGGSAQQLPLDDIIRQRRRSSSIRTSNLCLNQNRREPDEFDIASEARTPRFGAISPRPLSLDHTPRREFEFVDTLEQAEEVAETTVEFVSMLPPLNESFQYQDLLTSFTSVNNAAKCGCGSKLVPNAKFCHECGAPVTQSSLPPTAPVTGPAQQFMSCTNKPSFSDDPLLWSMVSAGQGNNDSAVDASENPAPFAIDRSGRQQPGSSVKVYHRQVKMASGNKSLLGRGAKGSTYKAMDVASGKPLAVKEMRLDFKDEVEVRNIRSELRHLSTIRHPHVVEYLGCMIDSENQIVRILMERLECGTLEDLLRQFQSGIPEEAIRTFTAQLLMAVMHCHELGTTHRDIKPANILQSASGTIKLADFGCALLASNNHVQEDVSVAGTAAYMPPEALDVCNHRGSTFDYAVAHDIWSIGCTVHELLTNTKPWEHLGLEPIPLLWKMKSLGPFPISDNISEIAKDFLEQCLKQEMSARPSARQLLAHPFVALHLLDNF</sequence>
<dbReference type="Pfam" id="PF00069">
    <property type="entry name" value="Pkinase"/>
    <property type="match status" value="1"/>
</dbReference>
<dbReference type="OrthoDB" id="266718at2759"/>
<keyword evidence="1" id="KW-0808">Transferase</keyword>